<accession>A0A6C0CBH9</accession>
<evidence type="ECO:0008006" key="2">
    <source>
        <dbReference type="Google" id="ProtNLM"/>
    </source>
</evidence>
<name>A0A6C0CBH9_9ZZZZ</name>
<organism evidence="1">
    <name type="scientific">viral metagenome</name>
    <dbReference type="NCBI Taxonomy" id="1070528"/>
    <lineage>
        <taxon>unclassified sequences</taxon>
        <taxon>metagenomes</taxon>
        <taxon>organismal metagenomes</taxon>
    </lineage>
</organism>
<dbReference type="EMBL" id="MN739384">
    <property type="protein sequence ID" value="QHT01948.1"/>
    <property type="molecule type" value="Genomic_DNA"/>
</dbReference>
<evidence type="ECO:0000313" key="1">
    <source>
        <dbReference type="EMBL" id="QHT01948.1"/>
    </source>
</evidence>
<proteinExistence type="predicted"/>
<protein>
    <recommendedName>
        <fullName evidence="2">C2H2-type domain-containing protein</fullName>
    </recommendedName>
</protein>
<dbReference type="AlphaFoldDB" id="A0A6C0CBH9"/>
<reference evidence="1" key="1">
    <citation type="journal article" date="2020" name="Nature">
        <title>Giant virus diversity and host interactions through global metagenomics.</title>
        <authorList>
            <person name="Schulz F."/>
            <person name="Roux S."/>
            <person name="Paez-Espino D."/>
            <person name="Jungbluth S."/>
            <person name="Walsh D.A."/>
            <person name="Denef V.J."/>
            <person name="McMahon K.D."/>
            <person name="Konstantinidis K.T."/>
            <person name="Eloe-Fadrosh E.A."/>
            <person name="Kyrpides N.C."/>
            <person name="Woyke T."/>
        </authorList>
    </citation>
    <scope>NUCLEOTIDE SEQUENCE</scope>
    <source>
        <strain evidence="1">GVMAG-M-3300020523-10</strain>
    </source>
</reference>
<sequence length="261" mass="30761">MSKLNYSCAYCSKHYIMKSAYNNHLLKCKFAHFSSKFEKGSENNFDSENISIDSLKQNMTINNLFALVLMLYNKYEKMESDYNELKKYIAIVKNKINIVDYLNMHYSSCISITEFLDSIIFNQETLNKIFKYDYVDGIVNIIIDTIEGLNSAQMLIPIKCFSLKENVLYMFDSGVWTISEDSNLRKFIKYFDKKILTQFVLWKTDAEKLFDSETFGEIYIQNMKKVIGGNFEKKNPIAMIKNRLYKHLKVDLKNIVHYDFV</sequence>